<keyword evidence="5 6" id="KW-0472">Membrane</keyword>
<evidence type="ECO:0000256" key="2">
    <source>
        <dbReference type="ARBA" id="ARBA00022475"/>
    </source>
</evidence>
<evidence type="ECO:0000256" key="6">
    <source>
        <dbReference type="SAM" id="Phobius"/>
    </source>
</evidence>
<evidence type="ECO:0000256" key="1">
    <source>
        <dbReference type="ARBA" id="ARBA00004651"/>
    </source>
</evidence>
<evidence type="ECO:0000256" key="5">
    <source>
        <dbReference type="ARBA" id="ARBA00023136"/>
    </source>
</evidence>
<accession>A0ABS6KBD4</accession>
<protein>
    <submittedName>
        <fullName evidence="7">ABC transporter permease</fullName>
    </submittedName>
</protein>
<keyword evidence="8" id="KW-1185">Reference proteome</keyword>
<keyword evidence="4 6" id="KW-1133">Transmembrane helix</keyword>
<proteinExistence type="predicted"/>
<sequence>MQEILLAVISPVVFAGAVRIAAPLIIGSVGGCFTEKSGTFVLAYECFMLIAAFFATWGSYVSGSAVVGSLIAVAVSILVGILFGILVFRFQANGMIVSIALIYGAWAVTTLLLVTIFQVRGSFISPDIISYQTVSIPFLNRVPVLNEVLNNKIGPVYLAFILAGAAYVVMYKTPFGLRLRGVGMNATAAQTAGTNIRRYKWTALIIMCACCGLAGSVIPLSGVSMFTENMTSGRGFLCLAAVLVGGGNPIKTSIVAFLFAYTDALYLTLTSFGLPTQLLSCIPYGAVILVLIVSKLRGRRTAALGTRRSGRRKKLTV</sequence>
<evidence type="ECO:0000256" key="4">
    <source>
        <dbReference type="ARBA" id="ARBA00022989"/>
    </source>
</evidence>
<comment type="caution">
    <text evidence="7">The sequence shown here is derived from an EMBL/GenBank/DDBJ whole genome shotgun (WGS) entry which is preliminary data.</text>
</comment>
<feature type="transmembrane region" description="Helical" evidence="6">
    <location>
        <begin position="154"/>
        <end position="171"/>
    </location>
</feature>
<gene>
    <name evidence="7" type="ORF">KTH90_17505</name>
</gene>
<dbReference type="PANTHER" id="PTHR43370">
    <property type="entry name" value="SUGAR ABC TRANSPORTER INTEGRAL MEMBRANE PROTEIN-RELATED"/>
    <property type="match status" value="1"/>
</dbReference>
<evidence type="ECO:0000256" key="3">
    <source>
        <dbReference type="ARBA" id="ARBA00022692"/>
    </source>
</evidence>
<organism evidence="7 8">
    <name type="scientific">Diplocloster modestus</name>
    <dbReference type="NCBI Taxonomy" id="2850322"/>
    <lineage>
        <taxon>Bacteria</taxon>
        <taxon>Bacillati</taxon>
        <taxon>Bacillota</taxon>
        <taxon>Clostridia</taxon>
        <taxon>Lachnospirales</taxon>
        <taxon>Lachnospiraceae</taxon>
        <taxon>Diplocloster</taxon>
    </lineage>
</organism>
<keyword evidence="2" id="KW-1003">Cell membrane</keyword>
<evidence type="ECO:0000313" key="8">
    <source>
        <dbReference type="Proteomes" id="UP001314681"/>
    </source>
</evidence>
<reference evidence="7 8" key="1">
    <citation type="submission" date="2021-06" db="EMBL/GenBank/DDBJ databases">
        <title>Description of novel taxa of the family Lachnospiraceae.</title>
        <authorList>
            <person name="Chaplin A.V."/>
            <person name="Sokolova S.R."/>
            <person name="Pikina A.P."/>
            <person name="Korzhanova M."/>
            <person name="Belova V."/>
            <person name="Korostin D."/>
            <person name="Efimov B.A."/>
        </authorList>
    </citation>
    <scope>NUCLEOTIDE SEQUENCE [LARGE SCALE GENOMIC DNA]</scope>
    <source>
        <strain evidence="7 8">ASD4241</strain>
    </source>
</reference>
<keyword evidence="3 6" id="KW-0812">Transmembrane</keyword>
<feature type="transmembrane region" description="Helical" evidence="6">
    <location>
        <begin position="6"/>
        <end position="29"/>
    </location>
</feature>
<name>A0ABS6KBD4_9FIRM</name>
<dbReference type="Proteomes" id="UP001314681">
    <property type="component" value="Unassembled WGS sequence"/>
</dbReference>
<dbReference type="CDD" id="cd06580">
    <property type="entry name" value="TM_PBP1_transp_TpRbsC_like"/>
    <property type="match status" value="1"/>
</dbReference>
<feature type="transmembrane region" description="Helical" evidence="6">
    <location>
        <begin position="41"/>
        <end position="60"/>
    </location>
</feature>
<evidence type="ECO:0000313" key="7">
    <source>
        <dbReference type="EMBL" id="MBU9727809.1"/>
    </source>
</evidence>
<dbReference type="PANTHER" id="PTHR43370:SF1">
    <property type="entry name" value="GUANOSINE ABC TRANSPORTER PERMEASE PROTEIN NUPQ"/>
    <property type="match status" value="1"/>
</dbReference>
<dbReference type="Pfam" id="PF02653">
    <property type="entry name" value="BPD_transp_2"/>
    <property type="match status" value="1"/>
</dbReference>
<feature type="transmembrane region" description="Helical" evidence="6">
    <location>
        <begin position="95"/>
        <end position="117"/>
    </location>
</feature>
<feature type="transmembrane region" description="Helical" evidence="6">
    <location>
        <begin position="66"/>
        <end position="88"/>
    </location>
</feature>
<dbReference type="InterPro" id="IPR001851">
    <property type="entry name" value="ABC_transp_permease"/>
</dbReference>
<feature type="transmembrane region" description="Helical" evidence="6">
    <location>
        <begin position="272"/>
        <end position="293"/>
    </location>
</feature>
<feature type="transmembrane region" description="Helical" evidence="6">
    <location>
        <begin position="201"/>
        <end position="223"/>
    </location>
</feature>
<comment type="subcellular location">
    <subcellularLocation>
        <location evidence="1">Cell membrane</location>
        <topology evidence="1">Multi-pass membrane protein</topology>
    </subcellularLocation>
</comment>
<dbReference type="EMBL" id="JAHQCX010000014">
    <property type="protein sequence ID" value="MBU9727809.1"/>
    <property type="molecule type" value="Genomic_DNA"/>
</dbReference>
<dbReference type="RefSeq" id="WP_158353357.1">
    <property type="nucleotide sequence ID" value="NZ_JAHQCX010000014.1"/>
</dbReference>